<organism evidence="1 2">
    <name type="scientific">Nocardioides panacisoli</name>
    <dbReference type="NCBI Taxonomy" id="627624"/>
    <lineage>
        <taxon>Bacteria</taxon>
        <taxon>Bacillati</taxon>
        <taxon>Actinomycetota</taxon>
        <taxon>Actinomycetes</taxon>
        <taxon>Propionibacteriales</taxon>
        <taxon>Nocardioidaceae</taxon>
        <taxon>Nocardioides</taxon>
    </lineage>
</organism>
<keyword evidence="2" id="KW-1185">Reference proteome</keyword>
<dbReference type="RefSeq" id="WP_425575151.1">
    <property type="nucleotide sequence ID" value="NZ_BAABAH010000012.1"/>
</dbReference>
<proteinExistence type="predicted"/>
<protein>
    <submittedName>
        <fullName evidence="1">Uncharacterized protein</fullName>
    </submittedName>
</protein>
<dbReference type="Proteomes" id="UP001501821">
    <property type="component" value="Unassembled WGS sequence"/>
</dbReference>
<comment type="caution">
    <text evidence="1">The sequence shown here is derived from an EMBL/GenBank/DDBJ whole genome shotgun (WGS) entry which is preliminary data.</text>
</comment>
<dbReference type="Pfam" id="PF03013">
    <property type="entry name" value="Pyr_excise"/>
    <property type="match status" value="1"/>
</dbReference>
<reference evidence="2" key="1">
    <citation type="journal article" date="2019" name="Int. J. Syst. Evol. Microbiol.">
        <title>The Global Catalogue of Microorganisms (GCM) 10K type strain sequencing project: providing services to taxonomists for standard genome sequencing and annotation.</title>
        <authorList>
            <consortium name="The Broad Institute Genomics Platform"/>
            <consortium name="The Broad Institute Genome Sequencing Center for Infectious Disease"/>
            <person name="Wu L."/>
            <person name="Ma J."/>
        </authorList>
    </citation>
    <scope>NUCLEOTIDE SEQUENCE [LARGE SCALE GENOMIC DNA]</scope>
    <source>
        <strain evidence="2">JCM 16953</strain>
    </source>
</reference>
<evidence type="ECO:0000313" key="1">
    <source>
        <dbReference type="EMBL" id="GAA3827626.1"/>
    </source>
</evidence>
<dbReference type="EMBL" id="BAABAH010000012">
    <property type="protein sequence ID" value="GAA3827626.1"/>
    <property type="molecule type" value="Genomic_DNA"/>
</dbReference>
<gene>
    <name evidence="1" type="ORF">GCM10022242_31190</name>
</gene>
<sequence>MQTFLPYADFARSARSLDPKRLGKQRVEALQVVRALTTAGYGWAKPSGGADVEGLRGGTRPLRAGVLRGLDGARAR</sequence>
<accession>A0ABP7IUT2</accession>
<dbReference type="InterPro" id="IPR004260">
    <property type="entry name" value="Pyr-dimer_DNA_glycosylase"/>
</dbReference>
<name>A0ABP7IUT2_9ACTN</name>
<evidence type="ECO:0000313" key="2">
    <source>
        <dbReference type="Proteomes" id="UP001501821"/>
    </source>
</evidence>